<reference evidence="7 8" key="1">
    <citation type="submission" date="2020-08" db="EMBL/GenBank/DDBJ databases">
        <title>Genomic Encyclopedia of Type Strains, Phase IV (KMG-IV): sequencing the most valuable type-strain genomes for metagenomic binning, comparative biology and taxonomic classification.</title>
        <authorList>
            <person name="Goeker M."/>
        </authorList>
    </citation>
    <scope>NUCLEOTIDE SEQUENCE [LARGE SCALE GENOMIC DNA]</scope>
    <source>
        <strain evidence="7 8">DSM 26575</strain>
    </source>
</reference>
<protein>
    <recommendedName>
        <fullName evidence="3">Flagellin</fullName>
    </recommendedName>
</protein>
<dbReference type="Gene3D" id="1.20.1330.10">
    <property type="entry name" value="f41 fragment of flagellin, N-terminal domain"/>
    <property type="match status" value="1"/>
</dbReference>
<sequence>MTYRITSSAQVNALAALRIINNEAATTQQQVSSGKRVETAADDATYWSFASVLRSDGSSMANINDALGVGASKVDTAYTAMDGLIDQLSSIRATLVSAKEVGVDKEKLNTTLDQLKQQMQTTVQATSIAGENWLFNQDPTLTTSRSVIGGFTRAPTGEYQPQNISFPADQTVMIDTNKADRGLLTKTVDASTLNPTGSTAPRNYYLINAGSITGAEGDEIKLDSNTTSEQVDDMMAVVDNLLSTLTTTAAGLGIMSARINDRIDYTADMADVIKKNVGALVDTDMDEASVRQKALETQQKMGVQAVSILNTAASKVLLLLQ</sequence>
<dbReference type="EMBL" id="JACIDW010000005">
    <property type="protein sequence ID" value="MBB3964633.1"/>
    <property type="molecule type" value="Genomic_DNA"/>
</dbReference>
<gene>
    <name evidence="7" type="ORF">GGQ67_002294</name>
</gene>
<evidence type="ECO:0000256" key="1">
    <source>
        <dbReference type="ARBA" id="ARBA00005709"/>
    </source>
</evidence>
<comment type="subcellular location">
    <subcellularLocation>
        <location evidence="3">Secreted</location>
    </subcellularLocation>
    <subcellularLocation>
        <location evidence="3">Bacterial flagellum</location>
    </subcellularLocation>
</comment>
<keyword evidence="7" id="KW-0966">Cell projection</keyword>
<dbReference type="GO" id="GO:0009288">
    <property type="term" value="C:bacterial-type flagellum"/>
    <property type="evidence" value="ECO:0007669"/>
    <property type="project" value="UniProtKB-SubCell"/>
</dbReference>
<dbReference type="GO" id="GO:0005576">
    <property type="term" value="C:extracellular region"/>
    <property type="evidence" value="ECO:0007669"/>
    <property type="project" value="UniProtKB-SubCell"/>
</dbReference>
<evidence type="ECO:0000256" key="3">
    <source>
        <dbReference type="RuleBase" id="RU362073"/>
    </source>
</evidence>
<dbReference type="AlphaFoldDB" id="A0A7W6CP55"/>
<comment type="caution">
    <text evidence="7">The sequence shown here is derived from an EMBL/GenBank/DDBJ whole genome shotgun (WGS) entry which is preliminary data.</text>
</comment>
<name>A0A7W6CP55_9HYPH</name>
<proteinExistence type="inferred from homology"/>
<dbReference type="PANTHER" id="PTHR42792:SF2">
    <property type="entry name" value="FLAGELLIN"/>
    <property type="match status" value="1"/>
</dbReference>
<dbReference type="Pfam" id="PF00700">
    <property type="entry name" value="Flagellin_C"/>
    <property type="match status" value="1"/>
</dbReference>
<evidence type="ECO:0000256" key="2">
    <source>
        <dbReference type="ARBA" id="ARBA00023143"/>
    </source>
</evidence>
<comment type="similarity">
    <text evidence="1 3">Belongs to the bacterial flagellin family.</text>
</comment>
<dbReference type="InterPro" id="IPR046358">
    <property type="entry name" value="Flagellin_C"/>
</dbReference>
<keyword evidence="4" id="KW-0175">Coiled coil</keyword>
<evidence type="ECO:0000259" key="5">
    <source>
        <dbReference type="Pfam" id="PF00669"/>
    </source>
</evidence>
<dbReference type="Pfam" id="PF00669">
    <property type="entry name" value="Flagellin_N"/>
    <property type="match status" value="1"/>
</dbReference>
<evidence type="ECO:0000256" key="4">
    <source>
        <dbReference type="SAM" id="Coils"/>
    </source>
</evidence>
<dbReference type="PANTHER" id="PTHR42792">
    <property type="entry name" value="FLAGELLIN"/>
    <property type="match status" value="1"/>
</dbReference>
<dbReference type="InterPro" id="IPR001029">
    <property type="entry name" value="Flagellin_N"/>
</dbReference>
<feature type="domain" description="Flagellin N-terminal" evidence="5">
    <location>
        <begin position="7"/>
        <end position="134"/>
    </location>
</feature>
<feature type="coiled-coil region" evidence="4">
    <location>
        <begin position="98"/>
        <end position="125"/>
    </location>
</feature>
<evidence type="ECO:0000313" key="7">
    <source>
        <dbReference type="EMBL" id="MBB3964633.1"/>
    </source>
</evidence>
<keyword evidence="8" id="KW-1185">Reference proteome</keyword>
<accession>A0A7W6CP55</accession>
<comment type="function">
    <text evidence="3">Flagellin is the subunit protein which polymerizes to form the filaments of bacterial flagella.</text>
</comment>
<organism evidence="7 8">
    <name type="scientific">Rhizobium metallidurans</name>
    <dbReference type="NCBI Taxonomy" id="1265931"/>
    <lineage>
        <taxon>Bacteria</taxon>
        <taxon>Pseudomonadati</taxon>
        <taxon>Pseudomonadota</taxon>
        <taxon>Alphaproteobacteria</taxon>
        <taxon>Hyphomicrobiales</taxon>
        <taxon>Rhizobiaceae</taxon>
        <taxon>Rhizobium/Agrobacterium group</taxon>
        <taxon>Rhizobium</taxon>
    </lineage>
</organism>
<feature type="domain" description="Flagellin C-terminal" evidence="6">
    <location>
        <begin position="235"/>
        <end position="320"/>
    </location>
</feature>
<dbReference type="RefSeq" id="WP_183900262.1">
    <property type="nucleotide sequence ID" value="NZ_JACIDW010000005.1"/>
</dbReference>
<dbReference type="SUPFAM" id="SSF64518">
    <property type="entry name" value="Phase 1 flagellin"/>
    <property type="match status" value="1"/>
</dbReference>
<evidence type="ECO:0000313" key="8">
    <source>
        <dbReference type="Proteomes" id="UP000582090"/>
    </source>
</evidence>
<keyword evidence="3" id="KW-0964">Secreted</keyword>
<keyword evidence="7" id="KW-0282">Flagellum</keyword>
<keyword evidence="7" id="KW-0969">Cilium</keyword>
<dbReference type="Proteomes" id="UP000582090">
    <property type="component" value="Unassembled WGS sequence"/>
</dbReference>
<evidence type="ECO:0000259" key="6">
    <source>
        <dbReference type="Pfam" id="PF00700"/>
    </source>
</evidence>
<dbReference type="InterPro" id="IPR001492">
    <property type="entry name" value="Flagellin"/>
</dbReference>
<keyword evidence="2 3" id="KW-0975">Bacterial flagellum</keyword>
<dbReference type="GO" id="GO:0005198">
    <property type="term" value="F:structural molecule activity"/>
    <property type="evidence" value="ECO:0007669"/>
    <property type="project" value="UniProtKB-UniRule"/>
</dbReference>